<dbReference type="EC" id="2.7.13.3" evidence="4"/>
<dbReference type="Gene3D" id="3.30.565.10">
    <property type="entry name" value="Histidine kinase-like ATPase, C-terminal domain"/>
    <property type="match status" value="1"/>
</dbReference>
<dbReference type="PANTHER" id="PTHR35526:SF3">
    <property type="entry name" value="ANTI-SIGMA-F FACTOR RSBW"/>
    <property type="match status" value="1"/>
</dbReference>
<dbReference type="EMBL" id="CP129968">
    <property type="protein sequence ID" value="WKK79059.1"/>
    <property type="molecule type" value="Genomic_DNA"/>
</dbReference>
<reference evidence="4 5" key="1">
    <citation type="submission" date="2023-08" db="EMBL/GenBank/DDBJ databases">
        <title>Comparative genomics and taxonomic characterization of three novel marine species of genus Marivirga.</title>
        <authorList>
            <person name="Muhammad N."/>
            <person name="Kim S.-G."/>
        </authorList>
    </citation>
    <scope>NUCLEOTIDE SEQUENCE [LARGE SCALE GENOMIC DNA]</scope>
    <source>
        <strain evidence="4 5">ABR2-2</strain>
        <strain evidence="3">BKB1-2</strain>
    </source>
</reference>
<dbReference type="RefSeq" id="WP_302122608.1">
    <property type="nucleotide sequence ID" value="NZ_CP129968.2"/>
</dbReference>
<dbReference type="InterPro" id="IPR036890">
    <property type="entry name" value="HATPase_C_sf"/>
</dbReference>
<dbReference type="Proteomes" id="UP001232019">
    <property type="component" value="Chromosome"/>
</dbReference>
<dbReference type="InterPro" id="IPR003594">
    <property type="entry name" value="HATPase_dom"/>
</dbReference>
<dbReference type="Proteomes" id="UP001244443">
    <property type="component" value="Chromosome"/>
</dbReference>
<accession>A0AA49JC64</accession>
<organism evidence="4 5">
    <name type="scientific">Marivirga arenosa</name>
    <dbReference type="NCBI Taxonomy" id="3059076"/>
    <lineage>
        <taxon>Bacteria</taxon>
        <taxon>Pseudomonadati</taxon>
        <taxon>Bacteroidota</taxon>
        <taxon>Cytophagia</taxon>
        <taxon>Cytophagales</taxon>
        <taxon>Marivirgaceae</taxon>
        <taxon>Marivirga</taxon>
    </lineage>
</organism>
<accession>A0AA51N414</accession>
<evidence type="ECO:0000313" key="5">
    <source>
        <dbReference type="Proteomes" id="UP001244443"/>
    </source>
</evidence>
<dbReference type="AlphaFoldDB" id="A0AA51N414"/>
<keyword evidence="4" id="KW-0067">ATP-binding</keyword>
<evidence type="ECO:0000259" key="2">
    <source>
        <dbReference type="Pfam" id="PF13581"/>
    </source>
</evidence>
<name>A0AA51N414_9BACT</name>
<dbReference type="PANTHER" id="PTHR35526">
    <property type="entry name" value="ANTI-SIGMA-F FACTOR RSBW-RELATED"/>
    <property type="match status" value="1"/>
</dbReference>
<protein>
    <submittedName>
        <fullName evidence="4">ATP-binding protein</fullName>
        <ecNumber evidence="4">2.7.13.3</ecNumber>
    </submittedName>
</protein>
<evidence type="ECO:0000256" key="1">
    <source>
        <dbReference type="ARBA" id="ARBA00022527"/>
    </source>
</evidence>
<keyword evidence="1" id="KW-0723">Serine/threonine-protein kinase</keyword>
<dbReference type="EMBL" id="CP129970">
    <property type="protein sequence ID" value="WMN05936.1"/>
    <property type="molecule type" value="Genomic_DNA"/>
</dbReference>
<dbReference type="GO" id="GO:0004674">
    <property type="term" value="F:protein serine/threonine kinase activity"/>
    <property type="evidence" value="ECO:0007669"/>
    <property type="project" value="UniProtKB-KW"/>
</dbReference>
<feature type="domain" description="Histidine kinase/HSP90-like ATPase" evidence="2">
    <location>
        <begin position="11"/>
        <end position="131"/>
    </location>
</feature>
<dbReference type="GO" id="GO:0005524">
    <property type="term" value="F:ATP binding"/>
    <property type="evidence" value="ECO:0007669"/>
    <property type="project" value="UniProtKB-KW"/>
</dbReference>
<dbReference type="Pfam" id="PF13581">
    <property type="entry name" value="HATPase_c_2"/>
    <property type="match status" value="1"/>
</dbReference>
<dbReference type="SUPFAM" id="SSF55874">
    <property type="entry name" value="ATPase domain of HSP90 chaperone/DNA topoisomerase II/histidine kinase"/>
    <property type="match status" value="1"/>
</dbReference>
<sequence length="141" mass="16331">MKFNLKVYCEKTRLKDIRNFISEKLKAYVHDDLEINQMVLAVDEICANLIIHSNYCNANEAINLEVFVEKDGVTFEISDEGEKFDIKKYKEPSIEEVVQTKKKGGIGLLLVNKIMDKVEFTNKEKKNTCILYKKFGQSQKS</sequence>
<dbReference type="GO" id="GO:0004673">
    <property type="term" value="F:protein histidine kinase activity"/>
    <property type="evidence" value="ECO:0007669"/>
    <property type="project" value="UniProtKB-EC"/>
</dbReference>
<evidence type="ECO:0000313" key="4">
    <source>
        <dbReference type="EMBL" id="WMN05936.1"/>
    </source>
</evidence>
<dbReference type="CDD" id="cd16936">
    <property type="entry name" value="HATPase_RsbW-like"/>
    <property type="match status" value="1"/>
</dbReference>
<keyword evidence="4" id="KW-0547">Nucleotide-binding</keyword>
<dbReference type="KEGG" id="marp:QYS47_16310"/>
<proteinExistence type="predicted"/>
<keyword evidence="5" id="KW-1185">Reference proteome</keyword>
<gene>
    <name evidence="3" type="ORF">QYS47_16310</name>
    <name evidence="4" type="ORF">QYS48_31050</name>
</gene>
<keyword evidence="4" id="KW-0808">Transferase</keyword>
<dbReference type="InterPro" id="IPR050267">
    <property type="entry name" value="Anti-sigma-factor_SerPK"/>
</dbReference>
<keyword evidence="1" id="KW-0418">Kinase</keyword>
<evidence type="ECO:0000313" key="3">
    <source>
        <dbReference type="EMBL" id="WKK79059.1"/>
    </source>
</evidence>